<evidence type="ECO:0000313" key="2">
    <source>
        <dbReference type="Proteomes" id="UP001178507"/>
    </source>
</evidence>
<feature type="non-terminal residue" evidence="1">
    <location>
        <position position="1"/>
    </location>
</feature>
<comment type="caution">
    <text evidence="1">The sequence shown here is derived from an EMBL/GenBank/DDBJ whole genome shotgun (WGS) entry which is preliminary data.</text>
</comment>
<reference evidence="1" key="1">
    <citation type="submission" date="2023-08" db="EMBL/GenBank/DDBJ databases">
        <authorList>
            <person name="Chen Y."/>
            <person name="Shah S."/>
            <person name="Dougan E. K."/>
            <person name="Thang M."/>
            <person name="Chan C."/>
        </authorList>
    </citation>
    <scope>NUCLEOTIDE SEQUENCE</scope>
</reference>
<organism evidence="1 2">
    <name type="scientific">Effrenium voratum</name>
    <dbReference type="NCBI Taxonomy" id="2562239"/>
    <lineage>
        <taxon>Eukaryota</taxon>
        <taxon>Sar</taxon>
        <taxon>Alveolata</taxon>
        <taxon>Dinophyceae</taxon>
        <taxon>Suessiales</taxon>
        <taxon>Symbiodiniaceae</taxon>
        <taxon>Effrenium</taxon>
    </lineage>
</organism>
<proteinExistence type="predicted"/>
<dbReference type="EMBL" id="CAUJNA010000556">
    <property type="protein sequence ID" value="CAJ1378591.1"/>
    <property type="molecule type" value="Genomic_DNA"/>
</dbReference>
<name>A0AA36I0P9_9DINO</name>
<dbReference type="Proteomes" id="UP001178507">
    <property type="component" value="Unassembled WGS sequence"/>
</dbReference>
<accession>A0AA36I0P9</accession>
<protein>
    <submittedName>
        <fullName evidence="1">Uncharacterized protein</fullName>
    </submittedName>
</protein>
<dbReference type="AlphaFoldDB" id="A0AA36I0P9"/>
<keyword evidence="2" id="KW-1185">Reference proteome</keyword>
<evidence type="ECO:0000313" key="1">
    <source>
        <dbReference type="EMBL" id="CAJ1378591.1"/>
    </source>
</evidence>
<sequence>VHTAHGEPRIGHCAVPLGPDGQPGLALPMCQPGAGVLPRAAAGGALLWSLLLGWLGSWRGEGGGAAFCAGLVEGAADGTAGPRPEGGAHGRDG</sequence>
<gene>
    <name evidence="1" type="ORF">EVOR1521_LOCUS7091</name>
</gene>
<feature type="non-terminal residue" evidence="1">
    <location>
        <position position="93"/>
    </location>
</feature>